<feature type="transmembrane region" description="Helical" evidence="1">
    <location>
        <begin position="81"/>
        <end position="114"/>
    </location>
</feature>
<accession>A0A812V887</accession>
<keyword evidence="1" id="KW-1133">Transmembrane helix</keyword>
<feature type="transmembrane region" description="Helical" evidence="1">
    <location>
        <begin position="20"/>
        <end position="41"/>
    </location>
</feature>
<feature type="non-terminal residue" evidence="2">
    <location>
        <position position="119"/>
    </location>
</feature>
<protein>
    <submittedName>
        <fullName evidence="2">Uncharacterized protein</fullName>
    </submittedName>
</protein>
<keyword evidence="1" id="KW-0472">Membrane</keyword>
<evidence type="ECO:0000313" key="2">
    <source>
        <dbReference type="EMBL" id="CAE7619831.1"/>
    </source>
</evidence>
<dbReference type="Proteomes" id="UP000601435">
    <property type="component" value="Unassembled WGS sequence"/>
</dbReference>
<name>A0A812V887_9DINO</name>
<comment type="caution">
    <text evidence="2">The sequence shown here is derived from an EMBL/GenBank/DDBJ whole genome shotgun (WGS) entry which is preliminary data.</text>
</comment>
<sequence>MEGEEEKLGRCSVLMRQMALAIVEILLSILLFSPELIIGVVRLVRGSWAQVTGTQNWQPQDAVEKEVQQNLSFFYVFKKTWLVFACGVAYLVYAIIFGIHDALVFLLIISWVGYPFTTY</sequence>
<gene>
    <name evidence="2" type="ORF">SNEC2469_LOCUS17566</name>
</gene>
<keyword evidence="1" id="KW-0812">Transmembrane</keyword>
<evidence type="ECO:0000256" key="1">
    <source>
        <dbReference type="SAM" id="Phobius"/>
    </source>
</evidence>
<keyword evidence="3" id="KW-1185">Reference proteome</keyword>
<evidence type="ECO:0000313" key="3">
    <source>
        <dbReference type="Proteomes" id="UP000601435"/>
    </source>
</evidence>
<organism evidence="2 3">
    <name type="scientific">Symbiodinium necroappetens</name>
    <dbReference type="NCBI Taxonomy" id="1628268"/>
    <lineage>
        <taxon>Eukaryota</taxon>
        <taxon>Sar</taxon>
        <taxon>Alveolata</taxon>
        <taxon>Dinophyceae</taxon>
        <taxon>Suessiales</taxon>
        <taxon>Symbiodiniaceae</taxon>
        <taxon>Symbiodinium</taxon>
    </lineage>
</organism>
<dbReference type="EMBL" id="CAJNJA010029116">
    <property type="protein sequence ID" value="CAE7619831.1"/>
    <property type="molecule type" value="Genomic_DNA"/>
</dbReference>
<dbReference type="OrthoDB" id="409450at2759"/>
<reference evidence="2" key="1">
    <citation type="submission" date="2021-02" db="EMBL/GenBank/DDBJ databases">
        <authorList>
            <person name="Dougan E. K."/>
            <person name="Rhodes N."/>
            <person name="Thang M."/>
            <person name="Chan C."/>
        </authorList>
    </citation>
    <scope>NUCLEOTIDE SEQUENCE</scope>
</reference>
<dbReference type="AlphaFoldDB" id="A0A812V887"/>
<proteinExistence type="predicted"/>